<sequence length="260" mass="29323">MIIMRAMRRRALILHYAGDVTNYLTGVSADIENIKNFLRSNYGGAWEDSEITVTPNNSSVNDLKCYFNESVESTYYYLIFYTGHGSYIEGKGSIYWLNNQEYINDAWLQNCIGKKAAAMLISDSCQVIEKLQEGGILEQRSFSVETLKSVREECRVLYNEALRKLPSGMFVTASSVSPGEEAAEDSKLGGYYIHSLLQAAKKVVQNNKHQNGIYGIGYIHSLAYEQVEQLSNGKQTPYLKGYTRSSQPPFVVKIIPSRLF</sequence>
<dbReference type="RefSeq" id="WP_118046250.1">
    <property type="nucleotide sequence ID" value="NZ_CAUCJN010000008.1"/>
</dbReference>
<dbReference type="InterPro" id="IPR029030">
    <property type="entry name" value="Caspase-like_dom_sf"/>
</dbReference>
<gene>
    <name evidence="2" type="ORF">DWW09_06755</name>
</gene>
<proteinExistence type="predicted"/>
<dbReference type="GO" id="GO:0006508">
    <property type="term" value="P:proteolysis"/>
    <property type="evidence" value="ECO:0007669"/>
    <property type="project" value="InterPro"/>
</dbReference>
<accession>A0A412YE95</accession>
<dbReference type="Pfam" id="PF00656">
    <property type="entry name" value="Peptidase_C14"/>
    <property type="match status" value="1"/>
</dbReference>
<dbReference type="GO" id="GO:0004197">
    <property type="term" value="F:cysteine-type endopeptidase activity"/>
    <property type="evidence" value="ECO:0007669"/>
    <property type="project" value="InterPro"/>
</dbReference>
<name>A0A412YE95_9BACE</name>
<feature type="domain" description="Peptidase C14 caspase" evidence="1">
    <location>
        <begin position="8"/>
        <end position="240"/>
    </location>
</feature>
<evidence type="ECO:0000313" key="2">
    <source>
        <dbReference type="EMBL" id="RGV55638.1"/>
    </source>
</evidence>
<evidence type="ECO:0000313" key="3">
    <source>
        <dbReference type="Proteomes" id="UP000284366"/>
    </source>
</evidence>
<reference evidence="2 3" key="1">
    <citation type="submission" date="2018-08" db="EMBL/GenBank/DDBJ databases">
        <title>A genome reference for cultivated species of the human gut microbiota.</title>
        <authorList>
            <person name="Zou Y."/>
            <person name="Xue W."/>
            <person name="Luo G."/>
        </authorList>
    </citation>
    <scope>NUCLEOTIDE SEQUENCE [LARGE SCALE GENOMIC DNA]</scope>
    <source>
        <strain evidence="2 3">AF14-27</strain>
    </source>
</reference>
<comment type="caution">
    <text evidence="2">The sequence shown here is derived from an EMBL/GenBank/DDBJ whole genome shotgun (WGS) entry which is preliminary data.</text>
</comment>
<dbReference type="AlphaFoldDB" id="A0A412YE95"/>
<dbReference type="Proteomes" id="UP000284366">
    <property type="component" value="Unassembled WGS sequence"/>
</dbReference>
<dbReference type="Gene3D" id="3.40.50.1460">
    <property type="match status" value="1"/>
</dbReference>
<dbReference type="InterPro" id="IPR011600">
    <property type="entry name" value="Pept_C14_caspase"/>
</dbReference>
<dbReference type="SUPFAM" id="SSF52129">
    <property type="entry name" value="Caspase-like"/>
    <property type="match status" value="1"/>
</dbReference>
<protein>
    <submittedName>
        <fullName evidence="2">Caspase family protein</fullName>
    </submittedName>
</protein>
<organism evidence="2 3">
    <name type="scientific">Bacteroides clarus</name>
    <dbReference type="NCBI Taxonomy" id="626929"/>
    <lineage>
        <taxon>Bacteria</taxon>
        <taxon>Pseudomonadati</taxon>
        <taxon>Bacteroidota</taxon>
        <taxon>Bacteroidia</taxon>
        <taxon>Bacteroidales</taxon>
        <taxon>Bacteroidaceae</taxon>
        <taxon>Bacteroides</taxon>
    </lineage>
</organism>
<evidence type="ECO:0000259" key="1">
    <source>
        <dbReference type="Pfam" id="PF00656"/>
    </source>
</evidence>
<dbReference type="EMBL" id="QRZG01000009">
    <property type="protein sequence ID" value="RGV55638.1"/>
    <property type="molecule type" value="Genomic_DNA"/>
</dbReference>